<name>X1CUU1_9ZZZZ</name>
<comment type="caution">
    <text evidence="1">The sequence shown here is derived from an EMBL/GenBank/DDBJ whole genome shotgun (WGS) entry which is preliminary data.</text>
</comment>
<reference evidence="1" key="1">
    <citation type="journal article" date="2014" name="Front. Microbiol.">
        <title>High frequency of phylogenetically diverse reductive dehalogenase-homologous genes in deep subseafloor sedimentary metagenomes.</title>
        <authorList>
            <person name="Kawai M."/>
            <person name="Futagami T."/>
            <person name="Toyoda A."/>
            <person name="Takaki Y."/>
            <person name="Nishi S."/>
            <person name="Hori S."/>
            <person name="Arai W."/>
            <person name="Tsubouchi T."/>
            <person name="Morono Y."/>
            <person name="Uchiyama I."/>
            <person name="Ito T."/>
            <person name="Fujiyama A."/>
            <person name="Inagaki F."/>
            <person name="Takami H."/>
        </authorList>
    </citation>
    <scope>NUCLEOTIDE SEQUENCE</scope>
    <source>
        <strain evidence="1">Expedition CK06-06</strain>
    </source>
</reference>
<gene>
    <name evidence="1" type="ORF">S01H4_54218</name>
</gene>
<organism evidence="1">
    <name type="scientific">marine sediment metagenome</name>
    <dbReference type="NCBI Taxonomy" id="412755"/>
    <lineage>
        <taxon>unclassified sequences</taxon>
        <taxon>metagenomes</taxon>
        <taxon>ecological metagenomes</taxon>
    </lineage>
</organism>
<evidence type="ECO:0000313" key="1">
    <source>
        <dbReference type="EMBL" id="GAH11552.1"/>
    </source>
</evidence>
<proteinExistence type="predicted"/>
<feature type="non-terminal residue" evidence="1">
    <location>
        <position position="175"/>
    </location>
</feature>
<dbReference type="AlphaFoldDB" id="X1CUU1"/>
<sequence>MSKGKEKVEIANYEDYWYKVLTGDGFEGFCFGVFLNIFSTQGDPQEEVKKLMVKDPVLDRLLSTVWRPEYFQEMVEAGRIDLLRFSNSIGFFPNRRKNQIQIITSKTQQIFDYEEIENVGLNRYRFIGTDMRIHIVMDKRMILTYSMQGQLISSVYVRFDEDIGEIIASERRRRN</sequence>
<protein>
    <submittedName>
        <fullName evidence="1">Uncharacterized protein</fullName>
    </submittedName>
</protein>
<dbReference type="EMBL" id="BART01031178">
    <property type="protein sequence ID" value="GAH11552.1"/>
    <property type="molecule type" value="Genomic_DNA"/>
</dbReference>
<accession>X1CUU1</accession>